<protein>
    <submittedName>
        <fullName evidence="1">Uncharacterized protein</fullName>
    </submittedName>
</protein>
<dbReference type="Proteomes" id="UP000217696">
    <property type="component" value="Chromosome"/>
</dbReference>
<evidence type="ECO:0000313" key="2">
    <source>
        <dbReference type="Proteomes" id="UP000217696"/>
    </source>
</evidence>
<dbReference type="RefSeq" id="WP_096466454.1">
    <property type="nucleotide sequence ID" value="NZ_AP017312.1"/>
</dbReference>
<gene>
    <name evidence="1" type="ORF">CB4_02908</name>
</gene>
<dbReference type="EMBL" id="AP017312">
    <property type="protein sequence ID" value="BAU28733.1"/>
    <property type="molecule type" value="Genomic_DNA"/>
</dbReference>
<evidence type="ECO:0000313" key="1">
    <source>
        <dbReference type="EMBL" id="BAU28733.1"/>
    </source>
</evidence>
<dbReference type="KEGG" id="asoc:CB4_02908"/>
<organism evidence="1 2">
    <name type="scientific">Aneurinibacillus soli</name>
    <dbReference type="NCBI Taxonomy" id="1500254"/>
    <lineage>
        <taxon>Bacteria</taxon>
        <taxon>Bacillati</taxon>
        <taxon>Bacillota</taxon>
        <taxon>Bacilli</taxon>
        <taxon>Bacillales</taxon>
        <taxon>Paenibacillaceae</taxon>
        <taxon>Aneurinibacillus group</taxon>
        <taxon>Aneurinibacillus</taxon>
    </lineage>
</organism>
<name>A0A0U5BDC2_9BACL</name>
<keyword evidence="2" id="KW-1185">Reference proteome</keyword>
<proteinExistence type="predicted"/>
<accession>A0A0U5BDC2</accession>
<reference evidence="1 2" key="1">
    <citation type="submission" date="2015-12" db="EMBL/GenBank/DDBJ databases">
        <title>Genome sequence of Aneurinibacillus soli.</title>
        <authorList>
            <person name="Lee J.S."/>
            <person name="Lee K.C."/>
            <person name="Kim K.K."/>
            <person name="Lee B.W."/>
        </authorList>
    </citation>
    <scope>NUCLEOTIDE SEQUENCE [LARGE SCALE GENOMIC DNA]</scope>
    <source>
        <strain evidence="1 2">CB4</strain>
    </source>
</reference>
<sequence>MRINLERVVIGSAMLLAAPVLLPIVKTTVSAAGNIGARAAAATWTGLCTTARIAKEEAEDIVAEAQFERLRKRVDREIYE</sequence>
<dbReference type="AlphaFoldDB" id="A0A0U5BDC2"/>
<dbReference type="OrthoDB" id="2619200at2"/>